<keyword evidence="6 10" id="KW-0067">ATP-binding</keyword>
<dbReference type="Proteomes" id="UP000694380">
    <property type="component" value="Unplaced"/>
</dbReference>
<keyword evidence="3" id="KW-0597">Phosphoprotein</keyword>
<evidence type="ECO:0000256" key="12">
    <source>
        <dbReference type="SAM" id="Coils"/>
    </source>
</evidence>
<keyword evidence="8 10" id="KW-0505">Motor protein</keyword>
<dbReference type="InterPro" id="IPR059182">
    <property type="entry name" value="Khc_C"/>
</dbReference>
<dbReference type="InterPro" id="IPR027417">
    <property type="entry name" value="P-loop_NTPase"/>
</dbReference>
<proteinExistence type="inferred from homology"/>
<dbReference type="PRINTS" id="PR00380">
    <property type="entry name" value="KINESINHEAVY"/>
</dbReference>
<dbReference type="GO" id="GO:0008017">
    <property type="term" value="F:microtubule binding"/>
    <property type="evidence" value="ECO:0007669"/>
    <property type="project" value="InterPro"/>
</dbReference>
<keyword evidence="9" id="KW-0206">Cytoskeleton</keyword>
<dbReference type="GO" id="GO:0032991">
    <property type="term" value="C:protein-containing complex"/>
    <property type="evidence" value="ECO:0007669"/>
    <property type="project" value="UniProtKB-ARBA"/>
</dbReference>
<dbReference type="CDD" id="cd23649">
    <property type="entry name" value="Khc_CBD_cc"/>
    <property type="match status" value="1"/>
</dbReference>
<dbReference type="Gene3D" id="3.40.850.10">
    <property type="entry name" value="Kinesin motor domain"/>
    <property type="match status" value="1"/>
</dbReference>
<reference evidence="15" key="2">
    <citation type="submission" date="2025-09" db="UniProtKB">
        <authorList>
            <consortium name="Ensembl"/>
        </authorList>
    </citation>
    <scope>IDENTIFICATION</scope>
</reference>
<dbReference type="GO" id="GO:0007097">
    <property type="term" value="P:nuclear migration"/>
    <property type="evidence" value="ECO:0007669"/>
    <property type="project" value="UniProtKB-ARBA"/>
</dbReference>
<accession>A0A8C3HXU0</accession>
<keyword evidence="16" id="KW-1185">Reference proteome</keyword>
<dbReference type="PROSITE" id="PS50067">
    <property type="entry name" value="KINESIN_MOTOR_2"/>
    <property type="match status" value="1"/>
</dbReference>
<dbReference type="GO" id="GO:0003777">
    <property type="term" value="F:microtubule motor activity"/>
    <property type="evidence" value="ECO:0007669"/>
    <property type="project" value="InterPro"/>
</dbReference>
<feature type="region of interest" description="Disordered" evidence="13">
    <location>
        <begin position="319"/>
        <end position="377"/>
    </location>
</feature>
<gene>
    <name evidence="15" type="primary">KIF5A</name>
</gene>
<feature type="coiled-coil region" evidence="12">
    <location>
        <begin position="489"/>
        <end position="746"/>
    </location>
</feature>
<evidence type="ECO:0000256" key="1">
    <source>
        <dbReference type="ARBA" id="ARBA00004245"/>
    </source>
</evidence>
<evidence type="ECO:0000256" key="10">
    <source>
        <dbReference type="PROSITE-ProRule" id="PRU00283"/>
    </source>
</evidence>
<evidence type="ECO:0000256" key="13">
    <source>
        <dbReference type="SAM" id="MobiDB-lite"/>
    </source>
</evidence>
<dbReference type="CDD" id="cd01369">
    <property type="entry name" value="KISc_KHC_KIF5"/>
    <property type="match status" value="1"/>
</dbReference>
<feature type="region of interest" description="Disordered" evidence="13">
    <location>
        <begin position="749"/>
        <end position="776"/>
    </location>
</feature>
<evidence type="ECO:0000256" key="2">
    <source>
        <dbReference type="ARBA" id="ARBA00022490"/>
    </source>
</evidence>
<evidence type="ECO:0000256" key="3">
    <source>
        <dbReference type="ARBA" id="ARBA00022553"/>
    </source>
</evidence>
<dbReference type="AlphaFoldDB" id="A0A8C3HXU0"/>
<organism evidence="15 16">
    <name type="scientific">Chrysemys picta bellii</name>
    <name type="common">Western painted turtle</name>
    <name type="synonym">Emys bellii</name>
    <dbReference type="NCBI Taxonomy" id="8478"/>
    <lineage>
        <taxon>Eukaryota</taxon>
        <taxon>Metazoa</taxon>
        <taxon>Chordata</taxon>
        <taxon>Craniata</taxon>
        <taxon>Vertebrata</taxon>
        <taxon>Euteleostomi</taxon>
        <taxon>Archelosauria</taxon>
        <taxon>Testudinata</taxon>
        <taxon>Testudines</taxon>
        <taxon>Cryptodira</taxon>
        <taxon>Durocryptodira</taxon>
        <taxon>Testudinoidea</taxon>
        <taxon>Emydidae</taxon>
        <taxon>Chrysemys</taxon>
    </lineage>
</organism>
<name>A0A8C3HXU0_CHRPI</name>
<dbReference type="PANTHER" id="PTHR47968">
    <property type="entry name" value="CENTROMERE PROTEIN E"/>
    <property type="match status" value="1"/>
</dbReference>
<dbReference type="GO" id="GO:1904115">
    <property type="term" value="C:axon cytoplasm"/>
    <property type="evidence" value="ECO:0007669"/>
    <property type="project" value="GOC"/>
</dbReference>
<evidence type="ECO:0000256" key="4">
    <source>
        <dbReference type="ARBA" id="ARBA00022701"/>
    </source>
</evidence>
<dbReference type="Gene3D" id="6.10.250.1590">
    <property type="match status" value="1"/>
</dbReference>
<dbReference type="GO" id="GO:0007292">
    <property type="term" value="P:female gamete generation"/>
    <property type="evidence" value="ECO:0007669"/>
    <property type="project" value="UniProtKB-ARBA"/>
</dbReference>
<dbReference type="SUPFAM" id="SSF52540">
    <property type="entry name" value="P-loop containing nucleoside triphosphate hydrolases"/>
    <property type="match status" value="1"/>
</dbReference>
<sequence length="875" mass="98075">QVYHACAMQIVKDVLAGYNGTIFAYGQTSSGKTHTMELAPWSPLKSLHDPQLMGIIPRIARDIFNHIYAMDENLEFHIKVSYFEIYLDKIRDLLDVTKTNLSVHEDKNRVPYVKGCTERFVSSPEEILDVIDEGKSNRHVAVTNMNEHSSRSHSIFLINIKQENMETEQKLSGKLYLVDLAGSEKVSKTGAEGAVLDEAKNINKSLSALGNVISALAEGTKSYVPYRDSKMTRILQDSLGGNCRTTMFICCSPSSYNDAETKSTLMFGQRAKTIKNTASVNLELTAEQWKKKYEKEKEKNKTLKETIGKLEAELSRWRNGEAGLGDPGVWVGTGEAPPPDTSCSQGCRAAARGGARGAGGSDPPPVSFPPPPTDDEINQQSQLMEKLSQQMLEQEELLVSTRGDNEKVQRELGRLQAENDSAKEEVREVLQALEELALNYDQKAQEAEEKGQENQLLVDELSQKVVSGAAWDGDGDGHEAKIRSLSEYMHSVELKKRHLEESYDTLSEELAKLQAQETVHEASRKDQEQDPIQDADEVKVALELQLEGHREAHHKQLARLRDEINEKQKVIDELKDLNQKLQLELEQLRADYEKLKNEEQEKTIKLQELTFLYERHEQSKQDLKGLEETVARELQTLHNLRKLFVQDVTTRVKKSAEMEPEDSGGAHSQKQKISFLENNLEQLTKVHKQLVRDNADLRCELPKLEKRLRATAERVKALEGALREAKEGAMKDKRRYQQEVDRIKEAVRYKNSSKRAHSAQIAKPVRPGHYPASPTNPYGARNADCVSYTNSLFQNYQAAYGQGSAPDAYFANSSSSSGTGSSSGPLAPYQKLSVDNGERGPKLSPLSARRSELPCSCQADEQAKLFPLHQETAAS</sequence>
<feature type="coiled-coil region" evidence="12">
    <location>
        <begin position="377"/>
        <end position="464"/>
    </location>
</feature>
<dbReference type="GO" id="GO:0048489">
    <property type="term" value="P:synaptic vesicle transport"/>
    <property type="evidence" value="ECO:0007669"/>
    <property type="project" value="UniProtKB-ARBA"/>
</dbReference>
<dbReference type="GO" id="GO:0005874">
    <property type="term" value="C:microtubule"/>
    <property type="evidence" value="ECO:0007669"/>
    <property type="project" value="UniProtKB-KW"/>
</dbReference>
<evidence type="ECO:0000256" key="9">
    <source>
        <dbReference type="ARBA" id="ARBA00023212"/>
    </source>
</evidence>
<evidence type="ECO:0000256" key="7">
    <source>
        <dbReference type="ARBA" id="ARBA00023054"/>
    </source>
</evidence>
<dbReference type="InterPro" id="IPR019821">
    <property type="entry name" value="Kinesin_motor_CS"/>
</dbReference>
<comment type="subcellular location">
    <subcellularLocation>
        <location evidence="1">Cytoplasm</location>
        <location evidence="1">Cytoskeleton</location>
    </subcellularLocation>
</comment>
<dbReference type="InterPro" id="IPR027640">
    <property type="entry name" value="Kinesin-like_fam"/>
</dbReference>
<reference evidence="15" key="1">
    <citation type="submission" date="2025-08" db="UniProtKB">
        <authorList>
            <consortium name="Ensembl"/>
        </authorList>
    </citation>
    <scope>IDENTIFICATION</scope>
</reference>
<comment type="similarity">
    <text evidence="10 11">Belongs to the TRAFAC class myosin-kinesin ATPase superfamily. Kinesin family.</text>
</comment>
<dbReference type="GO" id="GO:0098957">
    <property type="term" value="P:anterograde axonal transport of mitochondrion"/>
    <property type="evidence" value="ECO:0007669"/>
    <property type="project" value="UniProtKB-ARBA"/>
</dbReference>
<dbReference type="PROSITE" id="PS00411">
    <property type="entry name" value="KINESIN_MOTOR_1"/>
    <property type="match status" value="1"/>
</dbReference>
<feature type="domain" description="Kinesin motor" evidence="14">
    <location>
        <begin position="1"/>
        <end position="274"/>
    </location>
</feature>
<feature type="compositionally biased region" description="Pro residues" evidence="13">
    <location>
        <begin position="362"/>
        <end position="372"/>
    </location>
</feature>
<dbReference type="Pfam" id="PF00225">
    <property type="entry name" value="Kinesin"/>
    <property type="match status" value="1"/>
</dbReference>
<evidence type="ECO:0000259" key="14">
    <source>
        <dbReference type="PROSITE" id="PS50067"/>
    </source>
</evidence>
<dbReference type="InterPro" id="IPR001752">
    <property type="entry name" value="Kinesin_motor_dom"/>
</dbReference>
<keyword evidence="4 11" id="KW-0493">Microtubule</keyword>
<dbReference type="GO" id="GO:0005524">
    <property type="term" value="F:ATP binding"/>
    <property type="evidence" value="ECO:0007669"/>
    <property type="project" value="UniProtKB-UniRule"/>
</dbReference>
<dbReference type="SMART" id="SM00129">
    <property type="entry name" value="KISc"/>
    <property type="match status" value="1"/>
</dbReference>
<evidence type="ECO:0000256" key="8">
    <source>
        <dbReference type="ARBA" id="ARBA00023175"/>
    </source>
</evidence>
<feature type="binding site" evidence="10">
    <location>
        <begin position="26"/>
        <end position="33"/>
    </location>
    <ligand>
        <name>ATP</name>
        <dbReference type="ChEBI" id="CHEBI:30616"/>
    </ligand>
</feature>
<feature type="region of interest" description="Disordered" evidence="13">
    <location>
        <begin position="812"/>
        <end position="853"/>
    </location>
</feature>
<dbReference type="GeneTree" id="ENSGT00940000159439"/>
<dbReference type="FunFam" id="3.40.850.10:FF:000067">
    <property type="entry name" value="Kinesin-like protein"/>
    <property type="match status" value="1"/>
</dbReference>
<evidence type="ECO:0000313" key="16">
    <source>
        <dbReference type="Proteomes" id="UP000694380"/>
    </source>
</evidence>
<dbReference type="Ensembl" id="ENSCPBT00000029814.1">
    <property type="protein sequence ID" value="ENSCPBP00000025307.1"/>
    <property type="gene ID" value="ENSCPBG00000017549.1"/>
</dbReference>
<keyword evidence="2" id="KW-0963">Cytoplasm</keyword>
<keyword evidence="5 10" id="KW-0547">Nucleotide-binding</keyword>
<evidence type="ECO:0000256" key="11">
    <source>
        <dbReference type="RuleBase" id="RU000394"/>
    </source>
</evidence>
<evidence type="ECO:0000256" key="6">
    <source>
        <dbReference type="ARBA" id="ARBA00022840"/>
    </source>
</evidence>
<dbReference type="PANTHER" id="PTHR47968:SF62">
    <property type="entry name" value="KINESIN FAMILY MEMBER 5A"/>
    <property type="match status" value="1"/>
</dbReference>
<dbReference type="GO" id="GO:0030951">
    <property type="term" value="P:establishment or maintenance of microtubule cytoskeleton polarity"/>
    <property type="evidence" value="ECO:0007669"/>
    <property type="project" value="UniProtKB-ARBA"/>
</dbReference>
<dbReference type="InterPro" id="IPR036961">
    <property type="entry name" value="Kinesin_motor_dom_sf"/>
</dbReference>
<keyword evidence="7 12" id="KW-0175">Coiled coil</keyword>
<protein>
    <recommendedName>
        <fullName evidence="11">Kinesin-like protein</fullName>
    </recommendedName>
</protein>
<evidence type="ECO:0000256" key="5">
    <source>
        <dbReference type="ARBA" id="ARBA00022741"/>
    </source>
</evidence>
<evidence type="ECO:0000313" key="15">
    <source>
        <dbReference type="Ensembl" id="ENSCPBP00000025307.1"/>
    </source>
</evidence>
<feature type="compositionally biased region" description="Low complexity" evidence="13">
    <location>
        <begin position="813"/>
        <end position="824"/>
    </location>
</feature>